<dbReference type="EMBL" id="JAFBDZ010000001">
    <property type="protein sequence ID" value="MBM7583768.1"/>
    <property type="molecule type" value="Genomic_DNA"/>
</dbReference>
<accession>A0ABS2N7G4</accession>
<evidence type="ECO:0000313" key="1">
    <source>
        <dbReference type="EMBL" id="MBM7583768.1"/>
    </source>
</evidence>
<sequence>MTDVTLFRVALLSKPGGTAEHHNMSVPFYRGGLFYI</sequence>
<organism evidence="1 2">
    <name type="scientific">Rossellomorea pakistanensis</name>
    <dbReference type="NCBI Taxonomy" id="992288"/>
    <lineage>
        <taxon>Bacteria</taxon>
        <taxon>Bacillati</taxon>
        <taxon>Bacillota</taxon>
        <taxon>Bacilli</taxon>
        <taxon>Bacillales</taxon>
        <taxon>Bacillaceae</taxon>
        <taxon>Rossellomorea</taxon>
    </lineage>
</organism>
<reference evidence="1 2" key="1">
    <citation type="submission" date="2021-01" db="EMBL/GenBank/DDBJ databases">
        <title>Genomic Encyclopedia of Type Strains, Phase IV (KMG-IV): sequencing the most valuable type-strain genomes for metagenomic binning, comparative biology and taxonomic classification.</title>
        <authorList>
            <person name="Goeker M."/>
        </authorList>
    </citation>
    <scope>NUCLEOTIDE SEQUENCE [LARGE SCALE GENOMIC DNA]</scope>
    <source>
        <strain evidence="1 2">DSM 24834</strain>
    </source>
</reference>
<name>A0ABS2N7G4_9BACI</name>
<proteinExistence type="predicted"/>
<evidence type="ECO:0000313" key="2">
    <source>
        <dbReference type="Proteomes" id="UP001646157"/>
    </source>
</evidence>
<comment type="caution">
    <text evidence="1">The sequence shown here is derived from an EMBL/GenBank/DDBJ whole genome shotgun (WGS) entry which is preliminary data.</text>
</comment>
<gene>
    <name evidence="1" type="ORF">JOC86_000305</name>
</gene>
<keyword evidence="2" id="KW-1185">Reference proteome</keyword>
<protein>
    <submittedName>
        <fullName evidence="1">Uncharacterized protein</fullName>
    </submittedName>
</protein>
<dbReference type="Proteomes" id="UP001646157">
    <property type="component" value="Unassembled WGS sequence"/>
</dbReference>